<sequence length="331" mass="34110">MNCLIVQPIHEAGLAALRAAGITPVLCPAPDMATVARHMGGIDAVITRDAGLDAAAFAAGDRLKAVVVHGAGHDPVDKEAAARKGVIVANTPGANARSVAELAVGLALAVVRRIPAADRAVREGQGGFRESARFSELRGRTALIVGWGASGRETGRMLAQAFDMRLLVHSPRVPRIEGGERVASLTEGLGEADLVSLHTPLRPETRHMIDARAFAAMRPGAILVNMARAGLVDEAALLEAVASGHLGGAGLDVCSPGAPSGPLAGHGNVVFTPHLGGTTEQALRRVAVEAARHVIEALAGRLPETAINPDVWRAETRSPASAETKVGRTCA</sequence>
<dbReference type="Pfam" id="PF02826">
    <property type="entry name" value="2-Hacid_dh_C"/>
    <property type="match status" value="1"/>
</dbReference>
<evidence type="ECO:0000313" key="4">
    <source>
        <dbReference type="EMBL" id="PTE22795.1"/>
    </source>
</evidence>
<evidence type="ECO:0000256" key="1">
    <source>
        <dbReference type="RuleBase" id="RU003719"/>
    </source>
</evidence>
<dbReference type="GO" id="GO:0016616">
    <property type="term" value="F:oxidoreductase activity, acting on the CH-OH group of donors, NAD or NADP as acceptor"/>
    <property type="evidence" value="ECO:0007669"/>
    <property type="project" value="InterPro"/>
</dbReference>
<dbReference type="GO" id="GO:0051287">
    <property type="term" value="F:NAD binding"/>
    <property type="evidence" value="ECO:0007669"/>
    <property type="project" value="InterPro"/>
</dbReference>
<dbReference type="EMBL" id="PZKG01000015">
    <property type="protein sequence ID" value="PTE22795.1"/>
    <property type="molecule type" value="Genomic_DNA"/>
</dbReference>
<evidence type="ECO:0000259" key="3">
    <source>
        <dbReference type="Pfam" id="PF02826"/>
    </source>
</evidence>
<comment type="caution">
    <text evidence="4">The sequence shown here is derived from an EMBL/GenBank/DDBJ whole genome shotgun (WGS) entry which is preliminary data.</text>
</comment>
<name>A0A2T4JY16_9RHOB</name>
<protein>
    <submittedName>
        <fullName evidence="4">3-phosphoglycerate dehydrogenase</fullName>
    </submittedName>
</protein>
<dbReference type="Pfam" id="PF00389">
    <property type="entry name" value="2-Hacid_dh"/>
    <property type="match status" value="1"/>
</dbReference>
<evidence type="ECO:0000259" key="2">
    <source>
        <dbReference type="Pfam" id="PF00389"/>
    </source>
</evidence>
<organism evidence="4 5">
    <name type="scientific">Cereibacter changlensis JA139</name>
    <dbReference type="NCBI Taxonomy" id="1188249"/>
    <lineage>
        <taxon>Bacteria</taxon>
        <taxon>Pseudomonadati</taxon>
        <taxon>Pseudomonadota</taxon>
        <taxon>Alphaproteobacteria</taxon>
        <taxon>Rhodobacterales</taxon>
        <taxon>Paracoccaceae</taxon>
        <taxon>Cereibacter</taxon>
    </lineage>
</organism>
<evidence type="ECO:0000313" key="5">
    <source>
        <dbReference type="Proteomes" id="UP000241010"/>
    </source>
</evidence>
<dbReference type="RefSeq" id="WP_107662898.1">
    <property type="nucleotide sequence ID" value="NZ_PZKG01000015.1"/>
</dbReference>
<proteinExistence type="inferred from homology"/>
<dbReference type="InterPro" id="IPR006140">
    <property type="entry name" value="D-isomer_DH_NAD-bd"/>
</dbReference>
<reference evidence="4 5" key="1">
    <citation type="submission" date="2018-03" db="EMBL/GenBank/DDBJ databases">
        <title>Cereibacter changlensis.</title>
        <authorList>
            <person name="Meyer T.E."/>
            <person name="Miller S."/>
            <person name="Lodha T."/>
            <person name="Gandham S."/>
            <person name="Chintalapati S."/>
            <person name="Chintalapati V.R."/>
        </authorList>
    </citation>
    <scope>NUCLEOTIDE SEQUENCE [LARGE SCALE GENOMIC DNA]</scope>
    <source>
        <strain evidence="4 5">JA139</strain>
    </source>
</reference>
<dbReference type="AlphaFoldDB" id="A0A2T4JY16"/>
<dbReference type="SUPFAM" id="SSF51735">
    <property type="entry name" value="NAD(P)-binding Rossmann-fold domains"/>
    <property type="match status" value="1"/>
</dbReference>
<feature type="domain" description="D-isomer specific 2-hydroxyacid dehydrogenase NAD-binding" evidence="3">
    <location>
        <begin position="104"/>
        <end position="276"/>
    </location>
</feature>
<accession>A0A2T4JY16</accession>
<dbReference type="PANTHER" id="PTHR42938">
    <property type="entry name" value="FORMATE DEHYDROGENASE 1"/>
    <property type="match status" value="1"/>
</dbReference>
<dbReference type="Gene3D" id="3.40.50.720">
    <property type="entry name" value="NAD(P)-binding Rossmann-like Domain"/>
    <property type="match status" value="2"/>
</dbReference>
<keyword evidence="1" id="KW-0560">Oxidoreductase</keyword>
<dbReference type="InterPro" id="IPR036291">
    <property type="entry name" value="NAD(P)-bd_dom_sf"/>
</dbReference>
<dbReference type="CDD" id="cd12173">
    <property type="entry name" value="PGDH_4"/>
    <property type="match status" value="1"/>
</dbReference>
<dbReference type="PANTHER" id="PTHR42938:SF9">
    <property type="entry name" value="FORMATE DEHYDROGENASE 1"/>
    <property type="match status" value="1"/>
</dbReference>
<gene>
    <name evidence="4" type="ORF">C5F48_05455</name>
</gene>
<dbReference type="Proteomes" id="UP000241010">
    <property type="component" value="Unassembled WGS sequence"/>
</dbReference>
<dbReference type="InterPro" id="IPR006139">
    <property type="entry name" value="D-isomer_2_OHA_DH_cat_dom"/>
</dbReference>
<keyword evidence="5" id="KW-1185">Reference proteome</keyword>
<dbReference type="OrthoDB" id="7374922at2"/>
<comment type="similarity">
    <text evidence="1">Belongs to the D-isomer specific 2-hydroxyacid dehydrogenase family.</text>
</comment>
<feature type="domain" description="D-isomer specific 2-hydroxyacid dehydrogenase catalytic" evidence="2">
    <location>
        <begin position="4"/>
        <end position="308"/>
    </location>
</feature>
<dbReference type="SUPFAM" id="SSF52283">
    <property type="entry name" value="Formate/glycerate dehydrogenase catalytic domain-like"/>
    <property type="match status" value="1"/>
</dbReference>